<dbReference type="AlphaFoldDB" id="A0A1F6N4K4"/>
<evidence type="ECO:0000313" key="2">
    <source>
        <dbReference type="Proteomes" id="UP000177040"/>
    </source>
</evidence>
<protein>
    <submittedName>
        <fullName evidence="1">Uncharacterized protein</fullName>
    </submittedName>
</protein>
<dbReference type="Proteomes" id="UP000177040">
    <property type="component" value="Unassembled WGS sequence"/>
</dbReference>
<evidence type="ECO:0000313" key="1">
    <source>
        <dbReference type="EMBL" id="OGH78678.1"/>
    </source>
</evidence>
<comment type="caution">
    <text evidence="1">The sequence shown here is derived from an EMBL/GenBank/DDBJ whole genome shotgun (WGS) entry which is preliminary data.</text>
</comment>
<dbReference type="EMBL" id="MFQH01000003">
    <property type="protein sequence ID" value="OGH78678.1"/>
    <property type="molecule type" value="Genomic_DNA"/>
</dbReference>
<name>A0A1F6N4K4_9BACT</name>
<accession>A0A1F6N4K4</accession>
<proteinExistence type="predicted"/>
<gene>
    <name evidence="1" type="ORF">A2983_04220</name>
</gene>
<sequence>MTTLTLVVYIDSRQFFCRDIGGLEHQPREGENITFWTEDDDPVHIGLVTKVQHVIGKLKFFVVYVRVEPAIYKKLPFNRSDWSKLLPSFVQIPDPV</sequence>
<organism evidence="1 2">
    <name type="scientific">Candidatus Magasanikbacteria bacterium RIFCSPLOWO2_01_FULL_40_15</name>
    <dbReference type="NCBI Taxonomy" id="1798686"/>
    <lineage>
        <taxon>Bacteria</taxon>
        <taxon>Candidatus Magasanikiibacteriota</taxon>
    </lineage>
</organism>
<reference evidence="1 2" key="1">
    <citation type="journal article" date="2016" name="Nat. Commun.">
        <title>Thousands of microbial genomes shed light on interconnected biogeochemical processes in an aquifer system.</title>
        <authorList>
            <person name="Anantharaman K."/>
            <person name="Brown C.T."/>
            <person name="Hug L.A."/>
            <person name="Sharon I."/>
            <person name="Castelle C.J."/>
            <person name="Probst A.J."/>
            <person name="Thomas B.C."/>
            <person name="Singh A."/>
            <person name="Wilkins M.J."/>
            <person name="Karaoz U."/>
            <person name="Brodie E.L."/>
            <person name="Williams K.H."/>
            <person name="Hubbard S.S."/>
            <person name="Banfield J.F."/>
        </authorList>
    </citation>
    <scope>NUCLEOTIDE SEQUENCE [LARGE SCALE GENOMIC DNA]</scope>
</reference>